<feature type="compositionally biased region" description="Low complexity" evidence="2">
    <location>
        <begin position="49"/>
        <end position="60"/>
    </location>
</feature>
<dbReference type="Pfam" id="PF04520">
    <property type="entry name" value="Senescence_reg"/>
    <property type="match status" value="1"/>
</dbReference>
<dbReference type="GO" id="GO:0010150">
    <property type="term" value="P:leaf senescence"/>
    <property type="evidence" value="ECO:0007669"/>
    <property type="project" value="UniProtKB-ARBA"/>
</dbReference>
<comment type="similarity">
    <text evidence="1">Belongs to the senescence regulator S40 family.</text>
</comment>
<dbReference type="OrthoDB" id="1917735at2759"/>
<accession>A0A1R3H3N4</accession>
<evidence type="ECO:0000313" key="4">
    <source>
        <dbReference type="Proteomes" id="UP000187203"/>
    </source>
</evidence>
<reference evidence="4" key="1">
    <citation type="submission" date="2013-09" db="EMBL/GenBank/DDBJ databases">
        <title>Corchorus olitorius genome sequencing.</title>
        <authorList>
            <person name="Alam M."/>
            <person name="Haque M.S."/>
            <person name="Islam M.S."/>
            <person name="Emdad E.M."/>
            <person name="Islam M.M."/>
            <person name="Ahmed B."/>
            <person name="Halim A."/>
            <person name="Hossen Q.M.M."/>
            <person name="Hossain M.Z."/>
            <person name="Ahmed R."/>
            <person name="Khan M.M."/>
            <person name="Islam R."/>
            <person name="Rashid M.M."/>
            <person name="Khan S.A."/>
            <person name="Rahman M.S."/>
            <person name="Alam M."/>
            <person name="Yahiya A.S."/>
            <person name="Khan M.S."/>
            <person name="Azam M.S."/>
            <person name="Haque T."/>
            <person name="Lashkar M.Z.H."/>
            <person name="Akhand A.I."/>
            <person name="Morshed G."/>
            <person name="Roy S."/>
            <person name="Uddin K.S."/>
            <person name="Rabeya T."/>
            <person name="Hossain A.S."/>
            <person name="Chowdhury A."/>
            <person name="Snigdha A.R."/>
            <person name="Mortoza M.S."/>
            <person name="Matin S.A."/>
            <person name="Hoque S.M.E."/>
            <person name="Islam M.K."/>
            <person name="Roy D.K."/>
            <person name="Haider R."/>
            <person name="Moosa M.M."/>
            <person name="Elias S.M."/>
            <person name="Hasan A.M."/>
            <person name="Jahan S."/>
            <person name="Shafiuddin M."/>
            <person name="Mahmood N."/>
            <person name="Shommy N.S."/>
        </authorList>
    </citation>
    <scope>NUCLEOTIDE SEQUENCE [LARGE SCALE GENOMIC DNA]</scope>
    <source>
        <strain evidence="4">cv. O-4</strain>
    </source>
</reference>
<feature type="region of interest" description="Disordered" evidence="2">
    <location>
        <begin position="1"/>
        <end position="92"/>
    </location>
</feature>
<feature type="region of interest" description="Disordered" evidence="2">
    <location>
        <begin position="113"/>
        <end position="146"/>
    </location>
</feature>
<sequence length="191" mass="21261">MADWHGVMSKNSGNLGRDEDFNEEEVWSYVKEKEDLSPTPTPRKLPRESSSSSNSSSSSSAWRLPSKPRMIRRVSNSAISHETKVVHQQSSAPVKIPDWSKIYGKHANIMESSSSSSSSWVENNNGDSQDGYGEDDDDDDDIVPPHEWLARKLARSQISSFSVCEGMGRTLKGRDLSKVRNAVLTKTGFLE</sequence>
<dbReference type="PANTHER" id="PTHR33083:SF103">
    <property type="entry name" value="SENESCENCE REGULATOR"/>
    <property type="match status" value="1"/>
</dbReference>
<name>A0A1R3H3N4_9ROSI</name>
<dbReference type="AlphaFoldDB" id="A0A1R3H3N4"/>
<dbReference type="EMBL" id="AWUE01020872">
    <property type="protein sequence ID" value="OMO64860.1"/>
    <property type="molecule type" value="Genomic_DNA"/>
</dbReference>
<dbReference type="Proteomes" id="UP000187203">
    <property type="component" value="Unassembled WGS sequence"/>
</dbReference>
<protein>
    <submittedName>
        <fullName evidence="3">Senescence regulator</fullName>
    </submittedName>
</protein>
<keyword evidence="4" id="KW-1185">Reference proteome</keyword>
<dbReference type="PANTHER" id="PTHR33083">
    <property type="entry name" value="EXPRESSED PROTEIN"/>
    <property type="match status" value="1"/>
</dbReference>
<proteinExistence type="inferred from homology"/>
<comment type="caution">
    <text evidence="3">The sequence shown here is derived from an EMBL/GenBank/DDBJ whole genome shotgun (WGS) entry which is preliminary data.</text>
</comment>
<feature type="compositionally biased region" description="Acidic residues" evidence="2">
    <location>
        <begin position="132"/>
        <end position="142"/>
    </location>
</feature>
<dbReference type="STRING" id="93759.A0A1R3H3N4"/>
<evidence type="ECO:0000256" key="2">
    <source>
        <dbReference type="SAM" id="MobiDB-lite"/>
    </source>
</evidence>
<gene>
    <name evidence="3" type="ORF">COLO4_31781</name>
</gene>
<evidence type="ECO:0000313" key="3">
    <source>
        <dbReference type="EMBL" id="OMO64860.1"/>
    </source>
</evidence>
<evidence type="ECO:0000256" key="1">
    <source>
        <dbReference type="ARBA" id="ARBA00034773"/>
    </source>
</evidence>
<dbReference type="InterPro" id="IPR007608">
    <property type="entry name" value="Senescence_reg_S40"/>
</dbReference>
<organism evidence="3 4">
    <name type="scientific">Corchorus olitorius</name>
    <dbReference type="NCBI Taxonomy" id="93759"/>
    <lineage>
        <taxon>Eukaryota</taxon>
        <taxon>Viridiplantae</taxon>
        <taxon>Streptophyta</taxon>
        <taxon>Embryophyta</taxon>
        <taxon>Tracheophyta</taxon>
        <taxon>Spermatophyta</taxon>
        <taxon>Magnoliopsida</taxon>
        <taxon>eudicotyledons</taxon>
        <taxon>Gunneridae</taxon>
        <taxon>Pentapetalae</taxon>
        <taxon>rosids</taxon>
        <taxon>malvids</taxon>
        <taxon>Malvales</taxon>
        <taxon>Malvaceae</taxon>
        <taxon>Grewioideae</taxon>
        <taxon>Apeibeae</taxon>
        <taxon>Corchorus</taxon>
    </lineage>
</organism>
<feature type="compositionally biased region" description="Polar residues" evidence="2">
    <location>
        <begin position="74"/>
        <end position="92"/>
    </location>
</feature>